<dbReference type="RefSeq" id="XP_049146210.1">
    <property type="nucleotide sequence ID" value="XM_049289066.1"/>
</dbReference>
<accession>A0A9Q8WI75</accession>
<feature type="region of interest" description="Disordered" evidence="1">
    <location>
        <begin position="70"/>
        <end position="101"/>
    </location>
</feature>
<dbReference type="Proteomes" id="UP000830671">
    <property type="component" value="Chromosome 5"/>
</dbReference>
<reference evidence="2" key="1">
    <citation type="journal article" date="2021" name="Mol. Plant Microbe Interact.">
        <title>Complete Genome Sequence of the Plant-Pathogenic Fungus Colletotrichum lupini.</title>
        <authorList>
            <person name="Baroncelli R."/>
            <person name="Pensec F."/>
            <person name="Da Lio D."/>
            <person name="Boufleur T."/>
            <person name="Vicente I."/>
            <person name="Sarrocco S."/>
            <person name="Picot A."/>
            <person name="Baraldi E."/>
            <person name="Sukno S."/>
            <person name="Thon M."/>
            <person name="Le Floch G."/>
        </authorList>
    </citation>
    <scope>NUCLEOTIDE SEQUENCE</scope>
    <source>
        <strain evidence="2">IMI 504893</strain>
    </source>
</reference>
<protein>
    <submittedName>
        <fullName evidence="2">Uncharacterized protein</fullName>
    </submittedName>
</protein>
<proteinExistence type="predicted"/>
<evidence type="ECO:0000313" key="2">
    <source>
        <dbReference type="EMBL" id="UQC84593.1"/>
    </source>
</evidence>
<evidence type="ECO:0000256" key="1">
    <source>
        <dbReference type="SAM" id="MobiDB-lite"/>
    </source>
</evidence>
<organism evidence="2 3">
    <name type="scientific">Colletotrichum lupini</name>
    <dbReference type="NCBI Taxonomy" id="145971"/>
    <lineage>
        <taxon>Eukaryota</taxon>
        <taxon>Fungi</taxon>
        <taxon>Dikarya</taxon>
        <taxon>Ascomycota</taxon>
        <taxon>Pezizomycotina</taxon>
        <taxon>Sordariomycetes</taxon>
        <taxon>Hypocreomycetidae</taxon>
        <taxon>Glomerellales</taxon>
        <taxon>Glomerellaceae</taxon>
        <taxon>Colletotrichum</taxon>
        <taxon>Colletotrichum acutatum species complex</taxon>
    </lineage>
</organism>
<gene>
    <name evidence="2" type="ORF">CLUP02_10090</name>
</gene>
<keyword evidence="3" id="KW-1185">Reference proteome</keyword>
<dbReference type="KEGG" id="clup:CLUP02_10090"/>
<name>A0A9Q8WI75_9PEZI</name>
<evidence type="ECO:0000313" key="3">
    <source>
        <dbReference type="Proteomes" id="UP000830671"/>
    </source>
</evidence>
<dbReference type="EMBL" id="CP019477">
    <property type="protein sequence ID" value="UQC84593.1"/>
    <property type="molecule type" value="Genomic_DNA"/>
</dbReference>
<sequence>MTPLNYGFSAKRSSCHYEEYMMLFERLSLWMDKDDFGTSSLLSKTPTFHVSHALKPFELSCVVRLAVSSHKPPAVKPDDKKALLNHIPPKKHENPRNNNVL</sequence>
<dbReference type="AlphaFoldDB" id="A0A9Q8WI75"/>
<dbReference type="GeneID" id="73344076"/>